<sequence>MLARKITSTVARLRELAARLPEEHRQIADRVAAVLEECQDIAAHLEAAHLPITEPAQHARPQ</sequence>
<gene>
    <name evidence="1" type="ORF">SAMN04488503_2028</name>
</gene>
<dbReference type="AlphaFoldDB" id="A0A239AK46"/>
<dbReference type="RefSeq" id="WP_089274260.1">
    <property type="nucleotide sequence ID" value="NZ_FZOC01000004.1"/>
</dbReference>
<keyword evidence="2" id="KW-1185">Reference proteome</keyword>
<name>A0A239AK46_9BACT</name>
<accession>A0A239AK46</accession>
<dbReference type="Proteomes" id="UP000198324">
    <property type="component" value="Unassembled WGS sequence"/>
</dbReference>
<organism evidence="1 2">
    <name type="scientific">Humidesulfovibrio mexicanus</name>
    <dbReference type="NCBI Taxonomy" id="147047"/>
    <lineage>
        <taxon>Bacteria</taxon>
        <taxon>Pseudomonadati</taxon>
        <taxon>Thermodesulfobacteriota</taxon>
        <taxon>Desulfovibrionia</taxon>
        <taxon>Desulfovibrionales</taxon>
        <taxon>Desulfovibrionaceae</taxon>
        <taxon>Humidesulfovibrio</taxon>
    </lineage>
</organism>
<proteinExistence type="predicted"/>
<evidence type="ECO:0000313" key="2">
    <source>
        <dbReference type="Proteomes" id="UP000198324"/>
    </source>
</evidence>
<dbReference type="EMBL" id="FZOC01000004">
    <property type="protein sequence ID" value="SNR95751.1"/>
    <property type="molecule type" value="Genomic_DNA"/>
</dbReference>
<protein>
    <submittedName>
        <fullName evidence="1">Uncharacterized protein</fullName>
    </submittedName>
</protein>
<evidence type="ECO:0000313" key="1">
    <source>
        <dbReference type="EMBL" id="SNR95751.1"/>
    </source>
</evidence>
<reference evidence="1 2" key="1">
    <citation type="submission" date="2017-06" db="EMBL/GenBank/DDBJ databases">
        <authorList>
            <person name="Kim H.J."/>
            <person name="Triplett B.A."/>
        </authorList>
    </citation>
    <scope>NUCLEOTIDE SEQUENCE [LARGE SCALE GENOMIC DNA]</scope>
    <source>
        <strain evidence="1 2">DSM 13116</strain>
    </source>
</reference>